<dbReference type="Gene3D" id="1.10.510.10">
    <property type="entry name" value="Transferase(Phosphotransferase) domain 1"/>
    <property type="match status" value="1"/>
</dbReference>
<protein>
    <recommendedName>
        <fullName evidence="3">non-specific serine/threonine protein kinase</fullName>
        <ecNumber evidence="3">2.7.11.1</ecNumber>
    </recommendedName>
</protein>
<keyword evidence="9" id="KW-0418">Kinase</keyword>
<evidence type="ECO:0000256" key="6">
    <source>
        <dbReference type="ARBA" id="ARBA00022723"/>
    </source>
</evidence>
<dbReference type="Gene3D" id="3.30.200.20">
    <property type="entry name" value="Phosphorylase Kinase, domain 1"/>
    <property type="match status" value="1"/>
</dbReference>
<evidence type="ECO:0000256" key="5">
    <source>
        <dbReference type="ARBA" id="ARBA00022679"/>
    </source>
</evidence>
<evidence type="ECO:0000256" key="7">
    <source>
        <dbReference type="ARBA" id="ARBA00022737"/>
    </source>
</evidence>
<evidence type="ECO:0000256" key="15">
    <source>
        <dbReference type="PROSITE-ProRule" id="PRU10141"/>
    </source>
</evidence>
<evidence type="ECO:0000256" key="16">
    <source>
        <dbReference type="RuleBase" id="RU000304"/>
    </source>
</evidence>
<dbReference type="InterPro" id="IPR011992">
    <property type="entry name" value="EF-hand-dom_pair"/>
</dbReference>
<dbReference type="PROSITE" id="PS00107">
    <property type="entry name" value="PROTEIN_KINASE_ATP"/>
    <property type="match status" value="1"/>
</dbReference>
<feature type="domain" description="EF-hand" evidence="18">
    <location>
        <begin position="407"/>
        <end position="442"/>
    </location>
</feature>
<organism evidence="19 20">
    <name type="scientific">Stentor coeruleus</name>
    <dbReference type="NCBI Taxonomy" id="5963"/>
    <lineage>
        <taxon>Eukaryota</taxon>
        <taxon>Sar</taxon>
        <taxon>Alveolata</taxon>
        <taxon>Ciliophora</taxon>
        <taxon>Postciliodesmatophora</taxon>
        <taxon>Heterotrichea</taxon>
        <taxon>Heterotrichida</taxon>
        <taxon>Stentoridae</taxon>
        <taxon>Stentor</taxon>
    </lineage>
</organism>
<dbReference type="Proteomes" id="UP000187209">
    <property type="component" value="Unassembled WGS sequence"/>
</dbReference>
<comment type="catalytic activity">
    <reaction evidence="14">
        <text>L-seryl-[protein] + ATP = O-phospho-L-seryl-[protein] + ADP + H(+)</text>
        <dbReference type="Rhea" id="RHEA:17989"/>
        <dbReference type="Rhea" id="RHEA-COMP:9863"/>
        <dbReference type="Rhea" id="RHEA-COMP:11604"/>
        <dbReference type="ChEBI" id="CHEBI:15378"/>
        <dbReference type="ChEBI" id="CHEBI:29999"/>
        <dbReference type="ChEBI" id="CHEBI:30616"/>
        <dbReference type="ChEBI" id="CHEBI:83421"/>
        <dbReference type="ChEBI" id="CHEBI:456216"/>
        <dbReference type="EC" id="2.7.11.1"/>
    </reaction>
</comment>
<dbReference type="Pfam" id="PF00069">
    <property type="entry name" value="Pkinase"/>
    <property type="match status" value="1"/>
</dbReference>
<evidence type="ECO:0000256" key="8">
    <source>
        <dbReference type="ARBA" id="ARBA00022741"/>
    </source>
</evidence>
<dbReference type="EMBL" id="MPUH01000540">
    <property type="protein sequence ID" value="OMJ78081.1"/>
    <property type="molecule type" value="Genomic_DNA"/>
</dbReference>
<dbReference type="GO" id="GO:0004674">
    <property type="term" value="F:protein serine/threonine kinase activity"/>
    <property type="evidence" value="ECO:0007669"/>
    <property type="project" value="UniProtKB-KW"/>
</dbReference>
<dbReference type="FunFam" id="3.30.200.20:FF:000315">
    <property type="entry name" value="Calcium-dependent protein kinase 3"/>
    <property type="match status" value="1"/>
</dbReference>
<dbReference type="PANTHER" id="PTHR24349">
    <property type="entry name" value="SERINE/THREONINE-PROTEIN KINASE"/>
    <property type="match status" value="1"/>
</dbReference>
<dbReference type="Pfam" id="PF13499">
    <property type="entry name" value="EF-hand_7"/>
    <property type="match status" value="1"/>
</dbReference>
<dbReference type="InterPro" id="IPR011009">
    <property type="entry name" value="Kinase-like_dom_sf"/>
</dbReference>
<dbReference type="InterPro" id="IPR018247">
    <property type="entry name" value="EF_Hand_1_Ca_BS"/>
</dbReference>
<proteinExistence type="inferred from homology"/>
<evidence type="ECO:0000256" key="9">
    <source>
        <dbReference type="ARBA" id="ARBA00022777"/>
    </source>
</evidence>
<dbReference type="PROSITE" id="PS50222">
    <property type="entry name" value="EF_HAND_2"/>
    <property type="match status" value="2"/>
</dbReference>
<dbReference type="SUPFAM" id="SSF47473">
    <property type="entry name" value="EF-hand"/>
    <property type="match status" value="1"/>
</dbReference>
<dbReference type="InterPro" id="IPR050205">
    <property type="entry name" value="CDPK_Ser/Thr_kinases"/>
</dbReference>
<evidence type="ECO:0000259" key="17">
    <source>
        <dbReference type="PROSITE" id="PS50011"/>
    </source>
</evidence>
<feature type="domain" description="Protein kinase" evidence="17">
    <location>
        <begin position="33"/>
        <end position="291"/>
    </location>
</feature>
<keyword evidence="11 15" id="KW-0067">ATP-binding</keyword>
<feature type="domain" description="EF-hand" evidence="18">
    <location>
        <begin position="337"/>
        <end position="372"/>
    </location>
</feature>
<dbReference type="InterPro" id="IPR008271">
    <property type="entry name" value="Ser/Thr_kinase_AS"/>
</dbReference>
<comment type="subunit">
    <text evidence="2">Monomer.</text>
</comment>
<evidence type="ECO:0000256" key="3">
    <source>
        <dbReference type="ARBA" id="ARBA00012513"/>
    </source>
</evidence>
<dbReference type="SUPFAM" id="SSF56112">
    <property type="entry name" value="Protein kinase-like (PK-like)"/>
    <property type="match status" value="1"/>
</dbReference>
<dbReference type="CDD" id="cd05117">
    <property type="entry name" value="STKc_CAMK"/>
    <property type="match status" value="1"/>
</dbReference>
<keyword evidence="7" id="KW-0677">Repeat</keyword>
<dbReference type="PROSITE" id="PS50011">
    <property type="entry name" value="PROTEIN_KINASE_DOM"/>
    <property type="match status" value="1"/>
</dbReference>
<keyword evidence="10" id="KW-0106">Calcium</keyword>
<dbReference type="InterPro" id="IPR000719">
    <property type="entry name" value="Prot_kinase_dom"/>
</dbReference>
<dbReference type="GO" id="GO:0005509">
    <property type="term" value="F:calcium ion binding"/>
    <property type="evidence" value="ECO:0007669"/>
    <property type="project" value="InterPro"/>
</dbReference>
<dbReference type="Pfam" id="PF13202">
    <property type="entry name" value="EF-hand_5"/>
    <property type="match status" value="1"/>
</dbReference>
<dbReference type="FunFam" id="1.10.510.10:FF:000571">
    <property type="entry name" value="Maternal embryonic leucine zipper kinase"/>
    <property type="match status" value="1"/>
</dbReference>
<evidence type="ECO:0000256" key="1">
    <source>
        <dbReference type="ARBA" id="ARBA00001946"/>
    </source>
</evidence>
<evidence type="ECO:0000256" key="2">
    <source>
        <dbReference type="ARBA" id="ARBA00011245"/>
    </source>
</evidence>
<dbReference type="SMART" id="SM00054">
    <property type="entry name" value="EFh"/>
    <property type="match status" value="3"/>
</dbReference>
<keyword evidence="6" id="KW-0479">Metal-binding</keyword>
<dbReference type="InterPro" id="IPR002048">
    <property type="entry name" value="EF_hand_dom"/>
</dbReference>
<dbReference type="InterPro" id="IPR017441">
    <property type="entry name" value="Protein_kinase_ATP_BS"/>
</dbReference>
<comment type="cofactor">
    <cofactor evidence="1">
        <name>Mg(2+)</name>
        <dbReference type="ChEBI" id="CHEBI:18420"/>
    </cofactor>
</comment>
<gene>
    <name evidence="19" type="ORF">SteCoe_22191</name>
</gene>
<dbReference type="EC" id="2.7.11.1" evidence="3"/>
<evidence type="ECO:0000313" key="20">
    <source>
        <dbReference type="Proteomes" id="UP000187209"/>
    </source>
</evidence>
<comment type="similarity">
    <text evidence="12">Belongs to the protein kinase superfamily. Ser/Thr protein kinase family. CDPK subfamily.</text>
</comment>
<evidence type="ECO:0000256" key="12">
    <source>
        <dbReference type="ARBA" id="ARBA00024334"/>
    </source>
</evidence>
<dbReference type="Gene3D" id="1.10.238.10">
    <property type="entry name" value="EF-hand"/>
    <property type="match status" value="1"/>
</dbReference>
<dbReference type="PROSITE" id="PS00108">
    <property type="entry name" value="PROTEIN_KINASE_ST"/>
    <property type="match status" value="1"/>
</dbReference>
<evidence type="ECO:0000259" key="18">
    <source>
        <dbReference type="PROSITE" id="PS50222"/>
    </source>
</evidence>
<keyword evidence="20" id="KW-1185">Reference proteome</keyword>
<evidence type="ECO:0000256" key="10">
    <source>
        <dbReference type="ARBA" id="ARBA00022837"/>
    </source>
</evidence>
<evidence type="ECO:0000256" key="11">
    <source>
        <dbReference type="ARBA" id="ARBA00022840"/>
    </source>
</evidence>
<comment type="caution">
    <text evidence="19">The sequence shown here is derived from an EMBL/GenBank/DDBJ whole genome shotgun (WGS) entry which is preliminary data.</text>
</comment>
<keyword evidence="4 16" id="KW-0723">Serine/threonine-protein kinase</keyword>
<keyword evidence="8 15" id="KW-0547">Nucleotide-binding</keyword>
<feature type="binding site" evidence="15">
    <location>
        <position position="62"/>
    </location>
    <ligand>
        <name>ATP</name>
        <dbReference type="ChEBI" id="CHEBI:30616"/>
    </ligand>
</feature>
<dbReference type="OrthoDB" id="327575at2759"/>
<dbReference type="AlphaFoldDB" id="A0A1R2BMS3"/>
<comment type="catalytic activity">
    <reaction evidence="13">
        <text>L-threonyl-[protein] + ATP = O-phospho-L-threonyl-[protein] + ADP + H(+)</text>
        <dbReference type="Rhea" id="RHEA:46608"/>
        <dbReference type="Rhea" id="RHEA-COMP:11060"/>
        <dbReference type="Rhea" id="RHEA-COMP:11605"/>
        <dbReference type="ChEBI" id="CHEBI:15378"/>
        <dbReference type="ChEBI" id="CHEBI:30013"/>
        <dbReference type="ChEBI" id="CHEBI:30616"/>
        <dbReference type="ChEBI" id="CHEBI:61977"/>
        <dbReference type="ChEBI" id="CHEBI:456216"/>
        <dbReference type="EC" id="2.7.11.1"/>
    </reaction>
</comment>
<name>A0A1R2BMS3_9CILI</name>
<evidence type="ECO:0000256" key="13">
    <source>
        <dbReference type="ARBA" id="ARBA00047899"/>
    </source>
</evidence>
<dbReference type="SMART" id="SM00220">
    <property type="entry name" value="S_TKc"/>
    <property type="match status" value="1"/>
</dbReference>
<evidence type="ECO:0000256" key="14">
    <source>
        <dbReference type="ARBA" id="ARBA00048679"/>
    </source>
</evidence>
<dbReference type="PROSITE" id="PS00018">
    <property type="entry name" value="EF_HAND_1"/>
    <property type="match status" value="2"/>
</dbReference>
<sequence length="473" mass="53205">MGNFCGRPLETLPLSTNPGEEVIRTVTSIRDSFILIKSLGSGSFGNVFLVKDKRTGLERAAKELTKSNINERIAPEVYNELMVMKGLDHPGVLRLYEILETSTRVYIITEYLSGGQLFERLSRSPKVSEKLAAKYIFDLILALSLCHKNGLIHRDIKPENLLFENDAPDAHLKMIDFCLSRLGIINEGSDQKAQVGSVNYMAPERFSGECTEKSDIWSVGVILHVVLLGKVPFQGKTDAETIRRIIERPLVTTGKSWDTTSEEARSLIESMLNKNPSYRPSAQEILMHPWFYLYTKNTINENALHVESLTNLTKFHAKSKLEKSLFTFISSNISSKKDECKLGELFVKFDRNGDGTLSSAEINDGYDFIGTPPPPPVQDLLKKIGNTGMTIHYKDFLLHIQNWNKKVQFQELENSFKTYDKGGDGKLSLDELRAAIPGIEGSEWNSLLNEADLNGDGMITLDELKDYILTKMK</sequence>
<keyword evidence="5" id="KW-0808">Transferase</keyword>
<reference evidence="19 20" key="1">
    <citation type="submission" date="2016-11" db="EMBL/GenBank/DDBJ databases">
        <title>The macronuclear genome of Stentor coeruleus: a giant cell with tiny introns.</title>
        <authorList>
            <person name="Slabodnick M."/>
            <person name="Ruby J.G."/>
            <person name="Reiff S.B."/>
            <person name="Swart E.C."/>
            <person name="Gosai S."/>
            <person name="Prabakaran S."/>
            <person name="Witkowska E."/>
            <person name="Larue G.E."/>
            <person name="Fisher S."/>
            <person name="Freeman R.M."/>
            <person name="Gunawardena J."/>
            <person name="Chu W."/>
            <person name="Stover N.A."/>
            <person name="Gregory B.D."/>
            <person name="Nowacki M."/>
            <person name="Derisi J."/>
            <person name="Roy S.W."/>
            <person name="Marshall W.F."/>
            <person name="Sood P."/>
        </authorList>
    </citation>
    <scope>NUCLEOTIDE SEQUENCE [LARGE SCALE GENOMIC DNA]</scope>
    <source>
        <strain evidence="19">WM001</strain>
    </source>
</reference>
<dbReference type="CDD" id="cd00051">
    <property type="entry name" value="EFh"/>
    <property type="match status" value="1"/>
</dbReference>
<evidence type="ECO:0000313" key="19">
    <source>
        <dbReference type="EMBL" id="OMJ78081.1"/>
    </source>
</evidence>
<evidence type="ECO:0000256" key="4">
    <source>
        <dbReference type="ARBA" id="ARBA00022527"/>
    </source>
</evidence>
<dbReference type="GO" id="GO:0005524">
    <property type="term" value="F:ATP binding"/>
    <property type="evidence" value="ECO:0007669"/>
    <property type="project" value="UniProtKB-UniRule"/>
</dbReference>
<accession>A0A1R2BMS3</accession>